<dbReference type="Gene3D" id="1.10.10.350">
    <property type="match status" value="1"/>
</dbReference>
<proteinExistence type="inferred from homology"/>
<evidence type="ECO:0000256" key="7">
    <source>
        <dbReference type="ARBA" id="ARBA00022840"/>
    </source>
</evidence>
<dbReference type="GO" id="GO:0004818">
    <property type="term" value="F:glutamate-tRNA ligase activity"/>
    <property type="evidence" value="ECO:0007669"/>
    <property type="project" value="UniProtKB-UniRule"/>
</dbReference>
<dbReference type="SUPFAM" id="SSF52374">
    <property type="entry name" value="Nucleotidylyl transferase"/>
    <property type="match status" value="1"/>
</dbReference>
<dbReference type="InterPro" id="IPR033910">
    <property type="entry name" value="GluRS_core"/>
</dbReference>
<keyword evidence="5 12" id="KW-0436">Ligase</keyword>
<gene>
    <name evidence="12" type="primary">gltX</name>
    <name evidence="16" type="ORF">CQA54_02275</name>
</gene>
<dbReference type="InterPro" id="IPR004527">
    <property type="entry name" value="Glu-tRNA-ligase_bac/mito"/>
</dbReference>
<evidence type="ECO:0000313" key="17">
    <source>
        <dbReference type="Proteomes" id="UP000256514"/>
    </source>
</evidence>
<dbReference type="GO" id="GO:0005829">
    <property type="term" value="C:cytosol"/>
    <property type="evidence" value="ECO:0007669"/>
    <property type="project" value="TreeGrafter"/>
</dbReference>
<dbReference type="FunFam" id="3.40.50.620:FF:000007">
    <property type="entry name" value="Glutamate--tRNA ligase"/>
    <property type="match status" value="1"/>
</dbReference>
<feature type="transmembrane region" description="Helical" evidence="13">
    <location>
        <begin position="432"/>
        <end position="455"/>
    </location>
</feature>
<sequence>MARKIVTRFAPSPTGYLHIGGLRTALFNYLYAKRYNGEFLLRIEDTDMARNSQQATQAIIQSFEWVGLSHDREIFYQSKRFDIYAKYIQKLLDEDKAYYCYMSKEELDAKREEAQAQGKVWKYDNRYRDFKGTPPEGITPVVRIKAPLEGAIEFHDGVKGVISVHAKELDDFVIARADGTPTYNFVVAIDDALMGVSDVIRGDDHISNTPKQIIVYQALDFEIPKFFHVPMILSPEGKKLSKRDGAMGVMDYQKMGYLPEALLNFLVRLGWSYGDEEIFSLSRLLEIFDPYTLNTAPSSYNQEKLLWLNQHYIKQTPNAKLVELLKDFGVQSLETYKGINTTPQALDSLFGELKDRSKTLVEFATQYNEILQAPTTYDPKLLKKLDSQGKEIMQKLCAFLPTLCADSPSDIESALHTFGDTHQLKIGQIMPLLRLGILGKGGGIAMGVAIFVLGVQECTKRLHALLDSHQ</sequence>
<dbReference type="Pfam" id="PF19269">
    <property type="entry name" value="Anticodon_2"/>
    <property type="match status" value="1"/>
</dbReference>
<reference evidence="16 17" key="1">
    <citation type="submission" date="2018-04" db="EMBL/GenBank/DDBJ databases">
        <title>Novel Campyloabacter and Helicobacter Species and Strains.</title>
        <authorList>
            <person name="Mannion A.J."/>
            <person name="Shen Z."/>
            <person name="Fox J.G."/>
        </authorList>
    </citation>
    <scope>NUCLEOTIDE SEQUENCE [LARGE SCALE GENOMIC DNA]</scope>
    <source>
        <strain evidence="16 17">MIT 12-6600</strain>
    </source>
</reference>
<keyword evidence="6 12" id="KW-0547">Nucleotide-binding</keyword>
<keyword evidence="7 12" id="KW-0067">ATP-binding</keyword>
<dbReference type="SUPFAM" id="SSF48163">
    <property type="entry name" value="An anticodon-binding domain of class I aminoacyl-tRNA synthetases"/>
    <property type="match status" value="1"/>
</dbReference>
<feature type="short sequence motif" description="'KMSKS' region" evidence="12">
    <location>
        <begin position="239"/>
        <end position="243"/>
    </location>
</feature>
<evidence type="ECO:0000256" key="2">
    <source>
        <dbReference type="ARBA" id="ARBA00007894"/>
    </source>
</evidence>
<dbReference type="Pfam" id="PF00749">
    <property type="entry name" value="tRNA-synt_1c"/>
    <property type="match status" value="1"/>
</dbReference>
<dbReference type="Proteomes" id="UP000256514">
    <property type="component" value="Unassembled WGS sequence"/>
</dbReference>
<keyword evidence="13" id="KW-1133">Transmembrane helix</keyword>
<evidence type="ECO:0000256" key="13">
    <source>
        <dbReference type="SAM" id="Phobius"/>
    </source>
</evidence>
<keyword evidence="8 12" id="KW-0648">Protein biosynthesis</keyword>
<evidence type="ECO:0000259" key="15">
    <source>
        <dbReference type="Pfam" id="PF19269"/>
    </source>
</evidence>
<accession>A0A3D8IS55</accession>
<evidence type="ECO:0000259" key="14">
    <source>
        <dbReference type="Pfam" id="PF00749"/>
    </source>
</evidence>
<dbReference type="InterPro" id="IPR049940">
    <property type="entry name" value="GluQ/Sye"/>
</dbReference>
<dbReference type="OrthoDB" id="9807503at2"/>
<keyword evidence="13" id="KW-0812">Transmembrane</keyword>
<dbReference type="EC" id="6.1.1.17" evidence="12"/>
<comment type="function">
    <text evidence="11">Aminoacylates tRNA(Gln) with glutamate. Does not aminoacylate tRNA(Glu).</text>
</comment>
<comment type="similarity">
    <text evidence="2 12">Belongs to the class-I aminoacyl-tRNA synthetase family. Glutamate--tRNA ligase type 1 subfamily.</text>
</comment>
<dbReference type="PROSITE" id="PS00178">
    <property type="entry name" value="AA_TRNA_LIGASE_I"/>
    <property type="match status" value="1"/>
</dbReference>
<dbReference type="RefSeq" id="WP_115570602.1">
    <property type="nucleotide sequence ID" value="NZ_NXLT01000002.1"/>
</dbReference>
<name>A0A3D8IS55_9HELI</name>
<comment type="subunit">
    <text evidence="3 12">Monomer.</text>
</comment>
<evidence type="ECO:0000256" key="3">
    <source>
        <dbReference type="ARBA" id="ARBA00011245"/>
    </source>
</evidence>
<evidence type="ECO:0000256" key="5">
    <source>
        <dbReference type="ARBA" id="ARBA00022598"/>
    </source>
</evidence>
<comment type="subcellular location">
    <subcellularLocation>
        <location evidence="1 12">Cytoplasm</location>
    </subcellularLocation>
</comment>
<dbReference type="EMBL" id="NXLT01000002">
    <property type="protein sequence ID" value="RDU67776.1"/>
    <property type="molecule type" value="Genomic_DNA"/>
</dbReference>
<feature type="binding site" evidence="12">
    <location>
        <position position="242"/>
    </location>
    <ligand>
        <name>ATP</name>
        <dbReference type="ChEBI" id="CHEBI:30616"/>
    </ligand>
</feature>
<organism evidence="16 17">
    <name type="scientific">Helicobacter equorum</name>
    <dbReference type="NCBI Taxonomy" id="361872"/>
    <lineage>
        <taxon>Bacteria</taxon>
        <taxon>Pseudomonadati</taxon>
        <taxon>Campylobacterota</taxon>
        <taxon>Epsilonproteobacteria</taxon>
        <taxon>Campylobacterales</taxon>
        <taxon>Helicobacteraceae</taxon>
        <taxon>Helicobacter</taxon>
    </lineage>
</organism>
<dbReference type="PANTHER" id="PTHR43311:SF2">
    <property type="entry name" value="GLUTAMATE--TRNA LIGASE, MITOCHONDRIAL-RELATED"/>
    <property type="match status" value="1"/>
</dbReference>
<evidence type="ECO:0000256" key="8">
    <source>
        <dbReference type="ARBA" id="ARBA00022917"/>
    </source>
</evidence>
<evidence type="ECO:0000256" key="12">
    <source>
        <dbReference type="HAMAP-Rule" id="MF_00022"/>
    </source>
</evidence>
<feature type="domain" description="Glutamyl/glutaminyl-tRNA synthetase class Ib catalytic" evidence="14">
    <location>
        <begin position="4"/>
        <end position="307"/>
    </location>
</feature>
<evidence type="ECO:0000313" key="16">
    <source>
        <dbReference type="EMBL" id="RDU67776.1"/>
    </source>
</evidence>
<keyword evidence="13" id="KW-0472">Membrane</keyword>
<keyword evidence="9 12" id="KW-0030">Aminoacyl-tRNA synthetase</keyword>
<evidence type="ECO:0000256" key="11">
    <source>
        <dbReference type="ARBA" id="ARBA00054667"/>
    </source>
</evidence>
<dbReference type="HAMAP" id="MF_00022">
    <property type="entry name" value="Glu_tRNA_synth_type1"/>
    <property type="match status" value="1"/>
</dbReference>
<feature type="short sequence motif" description="'HIGH' region" evidence="12">
    <location>
        <begin position="11"/>
        <end position="21"/>
    </location>
</feature>
<comment type="catalytic activity">
    <reaction evidence="12">
        <text>tRNA(Glu) + L-glutamate + ATP = L-glutamyl-tRNA(Glu) + AMP + diphosphate</text>
        <dbReference type="Rhea" id="RHEA:23540"/>
        <dbReference type="Rhea" id="RHEA-COMP:9663"/>
        <dbReference type="Rhea" id="RHEA-COMP:9680"/>
        <dbReference type="ChEBI" id="CHEBI:29985"/>
        <dbReference type="ChEBI" id="CHEBI:30616"/>
        <dbReference type="ChEBI" id="CHEBI:33019"/>
        <dbReference type="ChEBI" id="CHEBI:78442"/>
        <dbReference type="ChEBI" id="CHEBI:78520"/>
        <dbReference type="ChEBI" id="CHEBI:456215"/>
        <dbReference type="EC" id="6.1.1.17"/>
    </reaction>
</comment>
<dbReference type="PRINTS" id="PR00987">
    <property type="entry name" value="TRNASYNTHGLU"/>
</dbReference>
<keyword evidence="17" id="KW-1185">Reference proteome</keyword>
<comment type="caution">
    <text evidence="16">The sequence shown here is derived from an EMBL/GenBank/DDBJ whole genome shotgun (WGS) entry which is preliminary data.</text>
</comment>
<dbReference type="InterPro" id="IPR001412">
    <property type="entry name" value="aa-tRNA-synth_I_CS"/>
</dbReference>
<keyword evidence="4 12" id="KW-0963">Cytoplasm</keyword>
<comment type="catalytic activity">
    <reaction evidence="10">
        <text>tRNA(Glu) + L-glutamate + ATP = L-glutamyl-tRNA(Gln) + AMP + diphosphate</text>
        <dbReference type="Rhea" id="RHEA:51156"/>
        <dbReference type="Rhea" id="RHEA-COMP:9663"/>
        <dbReference type="Rhea" id="RHEA-COMP:9684"/>
        <dbReference type="ChEBI" id="CHEBI:29985"/>
        <dbReference type="ChEBI" id="CHEBI:30616"/>
        <dbReference type="ChEBI" id="CHEBI:33019"/>
        <dbReference type="ChEBI" id="CHEBI:78442"/>
        <dbReference type="ChEBI" id="CHEBI:78520"/>
        <dbReference type="ChEBI" id="CHEBI:456215"/>
    </reaction>
</comment>
<dbReference type="GO" id="GO:0005524">
    <property type="term" value="F:ATP binding"/>
    <property type="evidence" value="ECO:0007669"/>
    <property type="project" value="UniProtKB-UniRule"/>
</dbReference>
<dbReference type="AlphaFoldDB" id="A0A3D8IS55"/>
<dbReference type="InterPro" id="IPR020751">
    <property type="entry name" value="aa-tRNA-synth_I_codon-bd_sub2"/>
</dbReference>
<dbReference type="InterPro" id="IPR045462">
    <property type="entry name" value="aa-tRNA-synth_I_cd-bd"/>
</dbReference>
<dbReference type="InterPro" id="IPR020058">
    <property type="entry name" value="Glu/Gln-tRNA-synth_Ib_cat-dom"/>
</dbReference>
<dbReference type="GO" id="GO:0008270">
    <property type="term" value="F:zinc ion binding"/>
    <property type="evidence" value="ECO:0007669"/>
    <property type="project" value="InterPro"/>
</dbReference>
<evidence type="ECO:0000256" key="4">
    <source>
        <dbReference type="ARBA" id="ARBA00022490"/>
    </source>
</evidence>
<dbReference type="InterPro" id="IPR000924">
    <property type="entry name" value="Glu/Gln-tRNA-synth"/>
</dbReference>
<evidence type="ECO:0000256" key="6">
    <source>
        <dbReference type="ARBA" id="ARBA00022741"/>
    </source>
</evidence>
<evidence type="ECO:0000256" key="1">
    <source>
        <dbReference type="ARBA" id="ARBA00004496"/>
    </source>
</evidence>
<dbReference type="CDD" id="cd00808">
    <property type="entry name" value="GluRS_core"/>
    <property type="match status" value="1"/>
</dbReference>
<evidence type="ECO:0000256" key="10">
    <source>
        <dbReference type="ARBA" id="ARBA00050184"/>
    </source>
</evidence>
<dbReference type="NCBIfam" id="TIGR00464">
    <property type="entry name" value="gltX_bact"/>
    <property type="match status" value="1"/>
</dbReference>
<dbReference type="PANTHER" id="PTHR43311">
    <property type="entry name" value="GLUTAMATE--TRNA LIGASE"/>
    <property type="match status" value="1"/>
</dbReference>
<dbReference type="InterPro" id="IPR008925">
    <property type="entry name" value="aa_tRNA-synth_I_cd-bd_sf"/>
</dbReference>
<dbReference type="GO" id="GO:0006424">
    <property type="term" value="P:glutamyl-tRNA aminoacylation"/>
    <property type="evidence" value="ECO:0007669"/>
    <property type="project" value="UniProtKB-UniRule"/>
</dbReference>
<dbReference type="GO" id="GO:0000049">
    <property type="term" value="F:tRNA binding"/>
    <property type="evidence" value="ECO:0007669"/>
    <property type="project" value="InterPro"/>
</dbReference>
<dbReference type="InterPro" id="IPR014729">
    <property type="entry name" value="Rossmann-like_a/b/a_fold"/>
</dbReference>
<comment type="function">
    <text evidence="12">Catalyzes the attachment of glutamate to tRNA(Glu) in a two-step reaction: glutamate is first activated by ATP to form Glu-AMP and then transferred to the acceptor end of tRNA(Glu).</text>
</comment>
<feature type="domain" description="Aminoacyl-tRNA synthetase class I anticodon-binding" evidence="15">
    <location>
        <begin position="321"/>
        <end position="465"/>
    </location>
</feature>
<protein>
    <recommendedName>
        <fullName evidence="12">Glutamate--tRNA ligase</fullName>
        <ecNumber evidence="12">6.1.1.17</ecNumber>
    </recommendedName>
    <alternativeName>
        <fullName evidence="12">Glutamyl-tRNA synthetase</fullName>
        <shortName evidence="12">GluRS</shortName>
    </alternativeName>
</protein>
<dbReference type="Gene3D" id="3.40.50.620">
    <property type="entry name" value="HUPs"/>
    <property type="match status" value="1"/>
</dbReference>
<comment type="caution">
    <text evidence="12">Lacks conserved residue(s) required for the propagation of feature annotation.</text>
</comment>
<evidence type="ECO:0000256" key="9">
    <source>
        <dbReference type="ARBA" id="ARBA00023146"/>
    </source>
</evidence>